<evidence type="ECO:0000256" key="5">
    <source>
        <dbReference type="ARBA" id="ARBA00022679"/>
    </source>
</evidence>
<comment type="catalytic activity">
    <reaction evidence="1">
        <text>ATP + protein L-histidine = ADP + protein N-phospho-L-histidine.</text>
        <dbReference type="EC" id="2.7.13.3"/>
    </reaction>
</comment>
<dbReference type="InterPro" id="IPR005467">
    <property type="entry name" value="His_kinase_dom"/>
</dbReference>
<dbReference type="EC" id="2.7.13.3" evidence="3"/>
<dbReference type="RefSeq" id="WP_268039234.1">
    <property type="nucleotide sequence ID" value="NZ_JAPQER010000001.1"/>
</dbReference>
<evidence type="ECO:0000256" key="9">
    <source>
        <dbReference type="ARBA" id="ARBA00023012"/>
    </source>
</evidence>
<keyword evidence="14" id="KW-1185">Reference proteome</keyword>
<dbReference type="GO" id="GO:0016301">
    <property type="term" value="F:kinase activity"/>
    <property type="evidence" value="ECO:0007669"/>
    <property type="project" value="UniProtKB-KW"/>
</dbReference>
<evidence type="ECO:0000256" key="4">
    <source>
        <dbReference type="ARBA" id="ARBA00022475"/>
    </source>
</evidence>
<dbReference type="InterPro" id="IPR050351">
    <property type="entry name" value="BphY/WalK/GraS-like"/>
</dbReference>
<keyword evidence="10 11" id="KW-0472">Membrane</keyword>
<evidence type="ECO:0000259" key="12">
    <source>
        <dbReference type="PROSITE" id="PS50109"/>
    </source>
</evidence>
<evidence type="ECO:0000313" key="13">
    <source>
        <dbReference type="EMBL" id="MCY6482967.1"/>
    </source>
</evidence>
<feature type="transmembrane region" description="Helical" evidence="11">
    <location>
        <begin position="12"/>
        <end position="30"/>
    </location>
</feature>
<sequence>MKMISFFKEKIPFIFSQGIIIIFLGSLLSVMKIGSFAIIFMIICIILITTSTLIIEFLYKRSFYNNLYYTLNAMEQKQFISQMIESPDFIEGKILTDILQQATKAMNDEIAGYKISQEEYREYIETWIHEVKIPIACIDLICENNKSEVTKSIIDETQKIDSFVEQALYYARSTNVEKDYSIRNINLESFVKLVIKKYSRQLIQNRIEIKLNNLCYTVFSDPKWLDFIIGQIISNSIKYKKNPLSLSFSSQEKENQITLSIFDNGIGICEKDISKIFDKGFTGENGRKFAKSTGIGLYLCKKLCEKMHLGLEVESKKEIGTTVNIIFPKDKTIFFES</sequence>
<dbReference type="InterPro" id="IPR036890">
    <property type="entry name" value="HATPase_C_sf"/>
</dbReference>
<keyword evidence="7 13" id="KW-0418">Kinase</keyword>
<dbReference type="PANTHER" id="PTHR45453">
    <property type="entry name" value="PHOSPHATE REGULON SENSOR PROTEIN PHOR"/>
    <property type="match status" value="1"/>
</dbReference>
<keyword evidence="8 11" id="KW-1133">Transmembrane helix</keyword>
<dbReference type="Gene3D" id="3.30.565.10">
    <property type="entry name" value="Histidine kinase-like ATPase, C-terminal domain"/>
    <property type="match status" value="1"/>
</dbReference>
<gene>
    <name evidence="13" type="ORF">OW763_01175</name>
</gene>
<comment type="caution">
    <text evidence="13">The sequence shown here is derived from an EMBL/GenBank/DDBJ whole genome shotgun (WGS) entry which is preliminary data.</text>
</comment>
<dbReference type="Proteomes" id="UP001078443">
    <property type="component" value="Unassembled WGS sequence"/>
</dbReference>
<evidence type="ECO:0000256" key="2">
    <source>
        <dbReference type="ARBA" id="ARBA00004651"/>
    </source>
</evidence>
<evidence type="ECO:0000256" key="7">
    <source>
        <dbReference type="ARBA" id="ARBA00022777"/>
    </source>
</evidence>
<organism evidence="13 14">
    <name type="scientific">Clostridium aestuarii</name>
    <dbReference type="NCBI Taxonomy" id="338193"/>
    <lineage>
        <taxon>Bacteria</taxon>
        <taxon>Bacillati</taxon>
        <taxon>Bacillota</taxon>
        <taxon>Clostridia</taxon>
        <taxon>Eubacteriales</taxon>
        <taxon>Clostridiaceae</taxon>
        <taxon>Clostridium</taxon>
    </lineage>
</organism>
<comment type="subcellular location">
    <subcellularLocation>
        <location evidence="2">Cell membrane</location>
        <topology evidence="2">Multi-pass membrane protein</topology>
    </subcellularLocation>
</comment>
<accession>A0ABT4CVZ1</accession>
<reference evidence="13" key="1">
    <citation type="submission" date="2022-12" db="EMBL/GenBank/DDBJ databases">
        <authorList>
            <person name="Wang J."/>
        </authorList>
    </citation>
    <scope>NUCLEOTIDE SEQUENCE</scope>
    <source>
        <strain evidence="13">HY-45-18</strain>
    </source>
</reference>
<dbReference type="SUPFAM" id="SSF55874">
    <property type="entry name" value="ATPase domain of HSP90 chaperone/DNA topoisomerase II/histidine kinase"/>
    <property type="match status" value="1"/>
</dbReference>
<dbReference type="PANTHER" id="PTHR45453:SF2">
    <property type="entry name" value="HISTIDINE KINASE"/>
    <property type="match status" value="1"/>
</dbReference>
<keyword evidence="6 11" id="KW-0812">Transmembrane</keyword>
<dbReference type="PROSITE" id="PS50109">
    <property type="entry name" value="HIS_KIN"/>
    <property type="match status" value="1"/>
</dbReference>
<evidence type="ECO:0000256" key="6">
    <source>
        <dbReference type="ARBA" id="ARBA00022692"/>
    </source>
</evidence>
<feature type="transmembrane region" description="Helical" evidence="11">
    <location>
        <begin position="36"/>
        <end position="59"/>
    </location>
</feature>
<dbReference type="SMART" id="SM00387">
    <property type="entry name" value="HATPase_c"/>
    <property type="match status" value="1"/>
</dbReference>
<dbReference type="InterPro" id="IPR003594">
    <property type="entry name" value="HATPase_dom"/>
</dbReference>
<evidence type="ECO:0000256" key="10">
    <source>
        <dbReference type="ARBA" id="ARBA00023136"/>
    </source>
</evidence>
<dbReference type="PRINTS" id="PR00344">
    <property type="entry name" value="BCTRLSENSOR"/>
</dbReference>
<dbReference type="InterPro" id="IPR004358">
    <property type="entry name" value="Sig_transdc_His_kin-like_C"/>
</dbReference>
<keyword evidence="5" id="KW-0808">Transferase</keyword>
<evidence type="ECO:0000256" key="3">
    <source>
        <dbReference type="ARBA" id="ARBA00012438"/>
    </source>
</evidence>
<feature type="domain" description="Histidine kinase" evidence="12">
    <location>
        <begin position="126"/>
        <end position="331"/>
    </location>
</feature>
<evidence type="ECO:0000256" key="1">
    <source>
        <dbReference type="ARBA" id="ARBA00000085"/>
    </source>
</evidence>
<proteinExistence type="predicted"/>
<keyword evidence="4" id="KW-1003">Cell membrane</keyword>
<evidence type="ECO:0000256" key="8">
    <source>
        <dbReference type="ARBA" id="ARBA00022989"/>
    </source>
</evidence>
<keyword evidence="9" id="KW-0902">Two-component regulatory system</keyword>
<dbReference type="EMBL" id="JAPQER010000001">
    <property type="protein sequence ID" value="MCY6482967.1"/>
    <property type="molecule type" value="Genomic_DNA"/>
</dbReference>
<evidence type="ECO:0000313" key="14">
    <source>
        <dbReference type="Proteomes" id="UP001078443"/>
    </source>
</evidence>
<protein>
    <recommendedName>
        <fullName evidence="3">histidine kinase</fullName>
        <ecNumber evidence="3">2.7.13.3</ecNumber>
    </recommendedName>
</protein>
<dbReference type="Pfam" id="PF02518">
    <property type="entry name" value="HATPase_c"/>
    <property type="match status" value="1"/>
</dbReference>
<evidence type="ECO:0000256" key="11">
    <source>
        <dbReference type="SAM" id="Phobius"/>
    </source>
</evidence>
<name>A0ABT4CVZ1_9CLOT</name>